<evidence type="ECO:0000313" key="2">
    <source>
        <dbReference type="Proteomes" id="UP000265520"/>
    </source>
</evidence>
<name>A0A392VRD7_9FABA</name>
<comment type="caution">
    <text evidence="1">The sequence shown here is derived from an EMBL/GenBank/DDBJ whole genome shotgun (WGS) entry which is preliminary data.</text>
</comment>
<sequence>ASSGSSPLPIAVAGDQTVVLHTKFSVNHHYTTLPRYGYGTGTWYGYW</sequence>
<organism evidence="1 2">
    <name type="scientific">Trifolium medium</name>
    <dbReference type="NCBI Taxonomy" id="97028"/>
    <lineage>
        <taxon>Eukaryota</taxon>
        <taxon>Viridiplantae</taxon>
        <taxon>Streptophyta</taxon>
        <taxon>Embryophyta</taxon>
        <taxon>Tracheophyta</taxon>
        <taxon>Spermatophyta</taxon>
        <taxon>Magnoliopsida</taxon>
        <taxon>eudicotyledons</taxon>
        <taxon>Gunneridae</taxon>
        <taxon>Pentapetalae</taxon>
        <taxon>rosids</taxon>
        <taxon>fabids</taxon>
        <taxon>Fabales</taxon>
        <taxon>Fabaceae</taxon>
        <taxon>Papilionoideae</taxon>
        <taxon>50 kb inversion clade</taxon>
        <taxon>NPAAA clade</taxon>
        <taxon>Hologalegina</taxon>
        <taxon>IRL clade</taxon>
        <taxon>Trifolieae</taxon>
        <taxon>Trifolium</taxon>
    </lineage>
</organism>
<dbReference type="EMBL" id="LXQA011256748">
    <property type="protein sequence ID" value="MCI90876.1"/>
    <property type="molecule type" value="Genomic_DNA"/>
</dbReference>
<proteinExistence type="predicted"/>
<keyword evidence="2" id="KW-1185">Reference proteome</keyword>
<evidence type="ECO:0000313" key="1">
    <source>
        <dbReference type="EMBL" id="MCI90876.1"/>
    </source>
</evidence>
<accession>A0A392VRD7</accession>
<feature type="non-terminal residue" evidence="1">
    <location>
        <position position="1"/>
    </location>
</feature>
<protein>
    <submittedName>
        <fullName evidence="1">Uncharacterized protein</fullName>
    </submittedName>
</protein>
<dbReference type="AlphaFoldDB" id="A0A392VRD7"/>
<reference evidence="1 2" key="1">
    <citation type="journal article" date="2018" name="Front. Plant Sci.">
        <title>Red Clover (Trifolium pratense) and Zigzag Clover (T. medium) - A Picture of Genomic Similarities and Differences.</title>
        <authorList>
            <person name="Dluhosova J."/>
            <person name="Istvanek J."/>
            <person name="Nedelnik J."/>
            <person name="Repkova J."/>
        </authorList>
    </citation>
    <scope>NUCLEOTIDE SEQUENCE [LARGE SCALE GENOMIC DNA]</scope>
    <source>
        <strain evidence="2">cv. 10/8</strain>
        <tissue evidence="1">Leaf</tissue>
    </source>
</reference>
<dbReference type="Proteomes" id="UP000265520">
    <property type="component" value="Unassembled WGS sequence"/>
</dbReference>